<dbReference type="KEGG" id="nsm:JO391_10865"/>
<dbReference type="AlphaFoldDB" id="A0A8G1EBQ2"/>
<evidence type="ECO:0000256" key="2">
    <source>
        <dbReference type="ARBA" id="ARBA00022741"/>
    </source>
</evidence>
<dbReference type="SMART" id="SM00382">
    <property type="entry name" value="AAA"/>
    <property type="match status" value="1"/>
</dbReference>
<proteinExistence type="predicted"/>
<dbReference type="InterPro" id="IPR027417">
    <property type="entry name" value="P-loop_NTPase"/>
</dbReference>
<dbReference type="EMBL" id="CP069370">
    <property type="protein sequence ID" value="QYZ68293.1"/>
    <property type="molecule type" value="Genomic_DNA"/>
</dbReference>
<keyword evidence="2" id="KW-0547">Nucleotide-binding</keyword>
<feature type="domain" description="ABC transporter" evidence="6">
    <location>
        <begin position="2"/>
        <end position="238"/>
    </location>
</feature>
<evidence type="ECO:0000313" key="7">
    <source>
        <dbReference type="EMBL" id="QYZ68293.1"/>
    </source>
</evidence>
<dbReference type="PANTHER" id="PTHR42794:SF1">
    <property type="entry name" value="HEMIN IMPORT ATP-BINDING PROTEIN HMUV"/>
    <property type="match status" value="1"/>
</dbReference>
<evidence type="ECO:0000313" key="8">
    <source>
        <dbReference type="Proteomes" id="UP000826300"/>
    </source>
</evidence>
<gene>
    <name evidence="7" type="ORF">JO391_10865</name>
</gene>
<dbReference type="InterPro" id="IPR003439">
    <property type="entry name" value="ABC_transporter-like_ATP-bd"/>
</dbReference>
<reference evidence="7" key="1">
    <citation type="submission" date="2021-02" db="EMBL/GenBank/DDBJ databases">
        <title>Rhodobacter shimadae sp. nov., an aerobic anoxygenic phototrophic bacterium isolated from a hot spring.</title>
        <authorList>
            <person name="Muramatsu S."/>
            <person name="Haruta S."/>
            <person name="Hirose S."/>
            <person name="Hanada S."/>
        </authorList>
    </citation>
    <scope>NUCLEOTIDE SEQUENCE</scope>
    <source>
        <strain evidence="7">N10</strain>
    </source>
</reference>
<dbReference type="SUPFAM" id="SSF52540">
    <property type="entry name" value="P-loop containing nucleoside triphosphate hydrolases"/>
    <property type="match status" value="1"/>
</dbReference>
<dbReference type="NCBIfam" id="NF010068">
    <property type="entry name" value="PRK13548.1"/>
    <property type="match status" value="1"/>
</dbReference>
<keyword evidence="8" id="KW-1185">Reference proteome</keyword>
<evidence type="ECO:0000259" key="6">
    <source>
        <dbReference type="PROSITE" id="PS50893"/>
    </source>
</evidence>
<keyword evidence="4" id="KW-1278">Translocase</keyword>
<evidence type="ECO:0000256" key="4">
    <source>
        <dbReference type="ARBA" id="ARBA00022967"/>
    </source>
</evidence>
<comment type="function">
    <text evidence="5">Part of the ABC transporter complex HmuTUV involved in hemin import. Responsible for energy coupling to the transport system.</text>
</comment>
<keyword evidence="3 7" id="KW-0067">ATP-binding</keyword>
<dbReference type="GO" id="GO:0016887">
    <property type="term" value="F:ATP hydrolysis activity"/>
    <property type="evidence" value="ECO:0007669"/>
    <property type="project" value="InterPro"/>
</dbReference>
<evidence type="ECO:0000256" key="1">
    <source>
        <dbReference type="ARBA" id="ARBA00022448"/>
    </source>
</evidence>
<name>A0A8G1EBQ2_9RHOB</name>
<dbReference type="InterPro" id="IPR003593">
    <property type="entry name" value="AAA+_ATPase"/>
</dbReference>
<protein>
    <submittedName>
        <fullName evidence="7">Heme ABC transporter ATP-binding protein</fullName>
    </submittedName>
</protein>
<dbReference type="PANTHER" id="PTHR42794">
    <property type="entry name" value="HEMIN IMPORT ATP-BINDING PROTEIN HMUV"/>
    <property type="match status" value="1"/>
</dbReference>
<dbReference type="Pfam" id="PF00005">
    <property type="entry name" value="ABC_tran"/>
    <property type="match status" value="1"/>
</dbReference>
<keyword evidence="1" id="KW-0813">Transport</keyword>
<dbReference type="PROSITE" id="PS50893">
    <property type="entry name" value="ABC_TRANSPORTER_2"/>
    <property type="match status" value="1"/>
</dbReference>
<sequence length="258" mass="26888">MLEAKGITLRLGRAEVLRGVDFFARAGDVTAIAGPNGSGKTSLMRVLTGEAPLPGRARLNGLDVARTAPGRLAGLRAVLPQAVQVAFPFTLREIVAMGHEAGEAAGQGGVVEAALAAVDLADKAHRPLPELSGGEQSRGHLARALAQVWEPVGPSGPRWLFLDEPVAALDIAHQLQVMRRARAFADAGGGVVAVMHDLNLTAMFADRLVLMAGGRVLAEGAPADVLRDEVLEATYGCRLRANAVPSFGPWVLPQAVAV</sequence>
<dbReference type="Gene3D" id="3.40.50.300">
    <property type="entry name" value="P-loop containing nucleotide triphosphate hydrolases"/>
    <property type="match status" value="1"/>
</dbReference>
<dbReference type="RefSeq" id="WP_220660517.1">
    <property type="nucleotide sequence ID" value="NZ_CP069370.1"/>
</dbReference>
<organism evidence="7 8">
    <name type="scientific">Neotabrizicola shimadae</name>
    <dbReference type="NCBI Taxonomy" id="2807096"/>
    <lineage>
        <taxon>Bacteria</taxon>
        <taxon>Pseudomonadati</taxon>
        <taxon>Pseudomonadota</taxon>
        <taxon>Alphaproteobacteria</taxon>
        <taxon>Rhodobacterales</taxon>
        <taxon>Paracoccaceae</taxon>
        <taxon>Neotabrizicola</taxon>
    </lineage>
</organism>
<accession>A0A8G1EBQ2</accession>
<evidence type="ECO:0000256" key="5">
    <source>
        <dbReference type="ARBA" id="ARBA00037066"/>
    </source>
</evidence>
<dbReference type="Proteomes" id="UP000826300">
    <property type="component" value="Chromosome"/>
</dbReference>
<evidence type="ECO:0000256" key="3">
    <source>
        <dbReference type="ARBA" id="ARBA00022840"/>
    </source>
</evidence>
<dbReference type="GO" id="GO:0005524">
    <property type="term" value="F:ATP binding"/>
    <property type="evidence" value="ECO:0007669"/>
    <property type="project" value="UniProtKB-KW"/>
</dbReference>
<dbReference type="CDD" id="cd03214">
    <property type="entry name" value="ABC_Iron-Siderophores_B12_Hemin"/>
    <property type="match status" value="1"/>
</dbReference>